<dbReference type="Pfam" id="PF00535">
    <property type="entry name" value="Glycos_transf_2"/>
    <property type="match status" value="1"/>
</dbReference>
<gene>
    <name evidence="2" type="ORF">TVG0953267</name>
</gene>
<evidence type="ECO:0000313" key="2">
    <source>
        <dbReference type="EMBL" id="BAB60066.1"/>
    </source>
</evidence>
<name>Q97A86_THEVO</name>
<dbReference type="OrthoDB" id="46222at2157"/>
<dbReference type="KEGG" id="tvo:TVG0953267"/>
<dbReference type="GO" id="GO:0016758">
    <property type="term" value="F:hexosyltransferase activity"/>
    <property type="evidence" value="ECO:0007669"/>
    <property type="project" value="UniProtKB-ARBA"/>
</dbReference>
<reference evidence="2 3" key="1">
    <citation type="journal article" date="1999" name="Proc. Jpn. Acad.">
        <title>Determination of the complete genomic DNA sequence of Thermoplasma volvanium GSS1.</title>
        <authorList>
            <person name="Kawashima T."/>
            <person name="Yamamoto Y."/>
            <person name="Aramaki H."/>
            <person name="Nunoshiba T."/>
            <person name="Kawamoto T."/>
            <person name="Watanabe K."/>
            <person name="Yamazaki M."/>
            <person name="Kanehori K."/>
            <person name="Amano N."/>
            <person name="Ohya Y."/>
            <person name="Makino K."/>
            <person name="Suzuki M."/>
        </authorList>
    </citation>
    <scope>NUCLEOTIDE SEQUENCE [LARGE SCALE GENOMIC DNA]</scope>
    <source>
        <strain evidence="3">ATCC 51530 / DSM 4299 / JCM 9571 / NBRC 15438 / GSS1</strain>
    </source>
</reference>
<dbReference type="AlphaFoldDB" id="Q97A86"/>
<sequence>MMANVSVIISAHDRKKYVMNAIKSVLDQSVGRDKIEIILVKNFSDVALDNFCEKNKIKNVLFFGPTLGEKMARGIMESSSEIICFLDDDDMFEPNKVENVLKAFNEDDIVYYHNGVRIIDEDGRIVEKNYTGRMRVNVRLNDARSIKMARKLNGDWYMSCISVRRDFAVSMIDTLKSLPASFDKLMYYSALASKGVLIVDNAPLTRYRLHSSLTTVIGDQDHFLKRKLIFFNKSADTAKYLLNKYGDPKTSSPYRLFYLHELMMLSALGSVNKLSYRETLNALQDIFHYGNRADLIWLILSLFSKVSGKMTSTIVYRYMMNYFLL</sequence>
<protein>
    <recommendedName>
        <fullName evidence="1">Glycosyltransferase 2-like domain-containing protein</fullName>
    </recommendedName>
</protein>
<evidence type="ECO:0000259" key="1">
    <source>
        <dbReference type="Pfam" id="PF00535"/>
    </source>
</evidence>
<dbReference type="Gene3D" id="3.90.550.10">
    <property type="entry name" value="Spore Coat Polysaccharide Biosynthesis Protein SpsA, Chain A"/>
    <property type="match status" value="1"/>
</dbReference>
<dbReference type="eggNOG" id="arCOG01397">
    <property type="taxonomic scope" value="Archaea"/>
</dbReference>
<dbReference type="HOGENOM" id="CLU_055387_2_0_2"/>
<dbReference type="InterPro" id="IPR001173">
    <property type="entry name" value="Glyco_trans_2-like"/>
</dbReference>
<dbReference type="EMBL" id="BA000011">
    <property type="protein sequence ID" value="BAB60066.1"/>
    <property type="molecule type" value="Genomic_DNA"/>
</dbReference>
<dbReference type="STRING" id="273116.gene:9381716"/>
<reference evidence="2 3" key="2">
    <citation type="journal article" date="2000" name="Proc. Natl. Acad. Sci. U.S.A.">
        <title>Archaeal adaptation to higher temperatures revealed by genomic sequence of Thermoplasma volcanium.</title>
        <authorList>
            <person name="Kawashima T."/>
            <person name="Amano N."/>
            <person name="Koike H."/>
            <person name="Makino S."/>
            <person name="Higuchi S."/>
            <person name="Kawashima-Ohya Y."/>
            <person name="Watanabe K."/>
            <person name="Yamazaki M."/>
            <person name="Kanehori K."/>
            <person name="Kawamoto T."/>
            <person name="Nunoshiba T."/>
            <person name="Yamamoto Y."/>
            <person name="Aramaki H."/>
            <person name="Makino K."/>
            <person name="Suzuki M."/>
        </authorList>
    </citation>
    <scope>NUCLEOTIDE SEQUENCE [LARGE SCALE GENOMIC DNA]</scope>
    <source>
        <strain evidence="3">ATCC 51530 / DSM 4299 / JCM 9571 / NBRC 15438 / GSS1</strain>
    </source>
</reference>
<accession>Q97A86</accession>
<dbReference type="Proteomes" id="UP000001017">
    <property type="component" value="Chromosome"/>
</dbReference>
<dbReference type="RefSeq" id="WP_010917162.1">
    <property type="nucleotide sequence ID" value="NC_002689.2"/>
</dbReference>
<evidence type="ECO:0000313" key="3">
    <source>
        <dbReference type="Proteomes" id="UP000001017"/>
    </source>
</evidence>
<proteinExistence type="predicted"/>
<dbReference type="GeneID" id="1442010"/>
<dbReference type="InterPro" id="IPR029044">
    <property type="entry name" value="Nucleotide-diphossugar_trans"/>
</dbReference>
<feature type="domain" description="Glycosyltransferase 2-like" evidence="1">
    <location>
        <begin position="6"/>
        <end position="130"/>
    </location>
</feature>
<keyword evidence="3" id="KW-1185">Reference proteome</keyword>
<organism evidence="2 3">
    <name type="scientific">Thermoplasma volcanium (strain ATCC 51530 / DSM 4299 / JCM 9571 / NBRC 15438 / GSS1)</name>
    <dbReference type="NCBI Taxonomy" id="273116"/>
    <lineage>
        <taxon>Archaea</taxon>
        <taxon>Methanobacteriati</taxon>
        <taxon>Thermoplasmatota</taxon>
        <taxon>Thermoplasmata</taxon>
        <taxon>Thermoplasmatales</taxon>
        <taxon>Thermoplasmataceae</taxon>
        <taxon>Thermoplasma</taxon>
    </lineage>
</organism>
<dbReference type="PANTHER" id="PTHR22916">
    <property type="entry name" value="GLYCOSYLTRANSFERASE"/>
    <property type="match status" value="1"/>
</dbReference>
<dbReference type="PaxDb" id="273116-14325141"/>
<dbReference type="PhylomeDB" id="Q97A86"/>
<dbReference type="CAZy" id="GT2">
    <property type="family name" value="Glycosyltransferase Family 2"/>
</dbReference>
<dbReference type="SUPFAM" id="SSF53448">
    <property type="entry name" value="Nucleotide-diphospho-sugar transferases"/>
    <property type="match status" value="1"/>
</dbReference>
<dbReference type="PANTHER" id="PTHR22916:SF3">
    <property type="entry name" value="UDP-GLCNAC:BETAGAL BETA-1,3-N-ACETYLGLUCOSAMINYLTRANSFERASE-LIKE PROTEIN 1"/>
    <property type="match status" value="1"/>
</dbReference>